<evidence type="ECO:0000313" key="3">
    <source>
        <dbReference type="Proteomes" id="UP000824469"/>
    </source>
</evidence>
<feature type="compositionally biased region" description="Polar residues" evidence="1">
    <location>
        <begin position="103"/>
        <end position="114"/>
    </location>
</feature>
<evidence type="ECO:0000313" key="2">
    <source>
        <dbReference type="EMBL" id="KAH9294157.1"/>
    </source>
</evidence>
<gene>
    <name evidence="2" type="ORF">KI387_040648</name>
</gene>
<feature type="compositionally biased region" description="Acidic residues" evidence="1">
    <location>
        <begin position="182"/>
        <end position="199"/>
    </location>
</feature>
<reference evidence="2 3" key="1">
    <citation type="journal article" date="2021" name="Nat. Plants">
        <title>The Taxus genome provides insights into paclitaxel biosynthesis.</title>
        <authorList>
            <person name="Xiong X."/>
            <person name="Gou J."/>
            <person name="Liao Q."/>
            <person name="Li Y."/>
            <person name="Zhou Q."/>
            <person name="Bi G."/>
            <person name="Li C."/>
            <person name="Du R."/>
            <person name="Wang X."/>
            <person name="Sun T."/>
            <person name="Guo L."/>
            <person name="Liang H."/>
            <person name="Lu P."/>
            <person name="Wu Y."/>
            <person name="Zhang Z."/>
            <person name="Ro D.K."/>
            <person name="Shang Y."/>
            <person name="Huang S."/>
            <person name="Yan J."/>
        </authorList>
    </citation>
    <scope>NUCLEOTIDE SEQUENCE [LARGE SCALE GENOMIC DNA]</scope>
    <source>
        <strain evidence="2">Ta-2019</strain>
    </source>
</reference>
<keyword evidence="3" id="KW-1185">Reference proteome</keyword>
<accession>A0AA38CBS6</accession>
<dbReference type="Proteomes" id="UP000824469">
    <property type="component" value="Unassembled WGS sequence"/>
</dbReference>
<sequence>ILILYFEMQPQMQRLFPSVKVATAPVERESVNTRIITPTLDRPHILVLTMVARREHAGTAFEDNGKQVKKIIEEKVMYEGDEQYEDTREIGIRGGYGRRKFPTISNSSPASNTKRGAEQDDAREVGVKSGYGRAKFPIISKLSLASSTKIKYSNNIAVFDQNTNDNSKAHEGRNFFFAKGESEEDSEKTEDQEGIEDEGWSNKID</sequence>
<feature type="region of interest" description="Disordered" evidence="1">
    <location>
        <begin position="162"/>
        <end position="205"/>
    </location>
</feature>
<name>A0AA38CBS6_TAXCH</name>
<feature type="non-terminal residue" evidence="2">
    <location>
        <position position="1"/>
    </location>
</feature>
<proteinExistence type="predicted"/>
<organism evidence="2 3">
    <name type="scientific">Taxus chinensis</name>
    <name type="common">Chinese yew</name>
    <name type="synonym">Taxus wallichiana var. chinensis</name>
    <dbReference type="NCBI Taxonomy" id="29808"/>
    <lineage>
        <taxon>Eukaryota</taxon>
        <taxon>Viridiplantae</taxon>
        <taxon>Streptophyta</taxon>
        <taxon>Embryophyta</taxon>
        <taxon>Tracheophyta</taxon>
        <taxon>Spermatophyta</taxon>
        <taxon>Pinopsida</taxon>
        <taxon>Pinidae</taxon>
        <taxon>Conifers II</taxon>
        <taxon>Cupressales</taxon>
        <taxon>Taxaceae</taxon>
        <taxon>Taxus</taxon>
    </lineage>
</organism>
<dbReference type="EMBL" id="JAHRHJ020000344">
    <property type="protein sequence ID" value="KAH9294157.1"/>
    <property type="molecule type" value="Genomic_DNA"/>
</dbReference>
<dbReference type="AlphaFoldDB" id="A0AA38CBS6"/>
<feature type="region of interest" description="Disordered" evidence="1">
    <location>
        <begin position="95"/>
        <end position="126"/>
    </location>
</feature>
<protein>
    <submittedName>
        <fullName evidence="2">Uncharacterized protein</fullName>
    </submittedName>
</protein>
<feature type="non-terminal residue" evidence="2">
    <location>
        <position position="205"/>
    </location>
</feature>
<evidence type="ECO:0000256" key="1">
    <source>
        <dbReference type="SAM" id="MobiDB-lite"/>
    </source>
</evidence>
<feature type="compositionally biased region" description="Basic and acidic residues" evidence="1">
    <location>
        <begin position="115"/>
        <end position="126"/>
    </location>
</feature>
<comment type="caution">
    <text evidence="2">The sequence shown here is derived from an EMBL/GenBank/DDBJ whole genome shotgun (WGS) entry which is preliminary data.</text>
</comment>